<evidence type="ECO:0000313" key="2">
    <source>
        <dbReference type="EMBL" id="OCF56515.1"/>
    </source>
</evidence>
<dbReference type="Pfam" id="PF00646">
    <property type="entry name" value="F-box"/>
    <property type="match status" value="1"/>
</dbReference>
<dbReference type="Gene3D" id="1.20.1280.50">
    <property type="match status" value="1"/>
</dbReference>
<dbReference type="InterPro" id="IPR036047">
    <property type="entry name" value="F-box-like_dom_sf"/>
</dbReference>
<proteinExistence type="predicted"/>
<name>A0A1B9ILR0_9TREE</name>
<protein>
    <recommendedName>
        <fullName evidence="1">F-box domain-containing protein</fullName>
    </recommendedName>
</protein>
<keyword evidence="3" id="KW-1185">Reference proteome</keyword>
<sequence>MSSTPTVLSSDPSQALGPSLFLQVLSHLPLGSLTSCLRVSKSWAVLISSSPTTLYKPLAAQVGIEPPILDGLYTKDKATAQSSTWSNPDSTRSDSAGHEGGVNWKIVIKDYVDLQGNWKKGRARSKWICPGRNTVWRIKIDHEEGTIITTSRIDGILVSDLQTSASEPLFEYEEIGSYAHLEFVKGYAIFNSNDDRSFEIHLTPTALSKLPPERRKNLPLSNRSITHDKGYSFTLEEHYQPSPPSSGSDELAIPPRGHLTYYKSLTPRTDCFAFRARIDKQYTPEERLVFGTSSDEEAYIYDLQSESNSEMERFVYDQEDRGRPNYIEFDDSYLFICHSTSVNVYSRTTKKKLTTFPPPVTAPFDAASAIYTCYDPSRSTKKVKPNQEGEVLVGEVNVQGKWIDDNGFDGVMMASGQGRIAGREFAAVHYTSKDLFAITKSGTIYALRNYKDILAIPNPEARDRAVNANLLAIVIRESLRQLSTYGEHVVITSATSVFLLHTSSLPPGPYNTGSSDLLRPTIKLLNLMNVHHKGMGQCSCLQMDREKIYAVYWALGESEAGGTVNYEGERILPPQEAIGDFGLCVKVWDFGLDLSS</sequence>
<dbReference type="EMBL" id="KI669464">
    <property type="protein sequence ID" value="OCF56515.1"/>
    <property type="molecule type" value="Genomic_DNA"/>
</dbReference>
<gene>
    <name evidence="2" type="ORF">L486_05365</name>
</gene>
<feature type="domain" description="F-box" evidence="1">
    <location>
        <begin position="19"/>
        <end position="51"/>
    </location>
</feature>
<reference evidence="3" key="2">
    <citation type="submission" date="2013-12" db="EMBL/GenBank/DDBJ databases">
        <title>Evolution of pathogenesis and genome organization in the Tremellales.</title>
        <authorList>
            <person name="Cuomo C."/>
            <person name="Litvintseva A."/>
            <person name="Heitman J."/>
            <person name="Chen Y."/>
            <person name="Sun S."/>
            <person name="Springer D."/>
            <person name="Dromer F."/>
            <person name="Young S."/>
            <person name="Zeng Q."/>
            <person name="Chapman S."/>
            <person name="Gujja S."/>
            <person name="Saif S."/>
            <person name="Birren B."/>
        </authorList>
    </citation>
    <scope>NUCLEOTIDE SEQUENCE [LARGE SCALE GENOMIC DNA]</scope>
    <source>
        <strain evidence="3">CBS 10435</strain>
    </source>
</reference>
<evidence type="ECO:0000259" key="1">
    <source>
        <dbReference type="Pfam" id="PF00646"/>
    </source>
</evidence>
<accession>A0A1B9ILR0</accession>
<dbReference type="Proteomes" id="UP000092583">
    <property type="component" value="Unassembled WGS sequence"/>
</dbReference>
<reference evidence="2 3" key="1">
    <citation type="submission" date="2013-07" db="EMBL/GenBank/DDBJ databases">
        <title>The Genome Sequence of Kwoniella mangroviensis CBS10435.</title>
        <authorList>
            <consortium name="The Broad Institute Genome Sequencing Platform"/>
            <person name="Cuomo C."/>
            <person name="Litvintseva A."/>
            <person name="Chen Y."/>
            <person name="Heitman J."/>
            <person name="Sun S."/>
            <person name="Springer D."/>
            <person name="Dromer F."/>
            <person name="Young S.K."/>
            <person name="Zeng Q."/>
            <person name="Gargeya S."/>
            <person name="Fitzgerald M."/>
            <person name="Abouelleil A."/>
            <person name="Alvarado L."/>
            <person name="Berlin A.M."/>
            <person name="Chapman S.B."/>
            <person name="Dewar J."/>
            <person name="Goldberg J."/>
            <person name="Griggs A."/>
            <person name="Gujja S."/>
            <person name="Hansen M."/>
            <person name="Howarth C."/>
            <person name="Imamovic A."/>
            <person name="Larimer J."/>
            <person name="McCowan C."/>
            <person name="Murphy C."/>
            <person name="Pearson M."/>
            <person name="Priest M."/>
            <person name="Roberts A."/>
            <person name="Saif S."/>
            <person name="Shea T."/>
            <person name="Sykes S."/>
            <person name="Wortman J."/>
            <person name="Nusbaum C."/>
            <person name="Birren B."/>
        </authorList>
    </citation>
    <scope>NUCLEOTIDE SEQUENCE [LARGE SCALE GENOMIC DNA]</scope>
    <source>
        <strain evidence="2 3">CBS 10435</strain>
    </source>
</reference>
<dbReference type="SUPFAM" id="SSF81383">
    <property type="entry name" value="F-box domain"/>
    <property type="match status" value="1"/>
</dbReference>
<evidence type="ECO:0000313" key="3">
    <source>
        <dbReference type="Proteomes" id="UP000092583"/>
    </source>
</evidence>
<dbReference type="SUPFAM" id="SSF101908">
    <property type="entry name" value="Putative isomerase YbhE"/>
    <property type="match status" value="1"/>
</dbReference>
<organism evidence="2 3">
    <name type="scientific">Kwoniella mangroviensis CBS 10435</name>
    <dbReference type="NCBI Taxonomy" id="1331196"/>
    <lineage>
        <taxon>Eukaryota</taxon>
        <taxon>Fungi</taxon>
        <taxon>Dikarya</taxon>
        <taxon>Basidiomycota</taxon>
        <taxon>Agaricomycotina</taxon>
        <taxon>Tremellomycetes</taxon>
        <taxon>Tremellales</taxon>
        <taxon>Cryptococcaceae</taxon>
        <taxon>Kwoniella</taxon>
    </lineage>
</organism>
<dbReference type="OrthoDB" id="550575at2759"/>
<dbReference type="AlphaFoldDB" id="A0A1B9ILR0"/>
<dbReference type="STRING" id="1331196.A0A1B9ILR0"/>
<dbReference type="InterPro" id="IPR001810">
    <property type="entry name" value="F-box_dom"/>
</dbReference>